<dbReference type="Proteomes" id="UP001050808">
    <property type="component" value="Unassembled WGS sequence"/>
</dbReference>
<keyword evidence="3" id="KW-1185">Reference proteome</keyword>
<sequence>MPAHTQAHVQYAPPALTEAEWAHARWEDDGGPIYEAPPGPQVGHWLRIAAALTDRLPELADREDVLVTCEQTTRSGAPAAFYPALARLEIHTALFATRQPHTIDPSQPGNEDNYPVAWGAFTHEAAHAAHSRWTTPPEQRAVQPWTRRPSCWRNPAPNTPTSTAARATAASCAAPPTP</sequence>
<evidence type="ECO:0000313" key="3">
    <source>
        <dbReference type="Proteomes" id="UP001050808"/>
    </source>
</evidence>
<name>A0ABQ3QWR1_9ACTN</name>
<reference evidence="2" key="1">
    <citation type="submission" date="2024-05" db="EMBL/GenBank/DDBJ databases">
        <title>Whole genome shotgun sequence of Streptomyces violascens NBRC 12920.</title>
        <authorList>
            <person name="Komaki H."/>
            <person name="Tamura T."/>
        </authorList>
    </citation>
    <scope>NUCLEOTIDE SEQUENCE</scope>
    <source>
        <strain evidence="2">NBRC 12920</strain>
    </source>
</reference>
<accession>A0ABQ3QWR1</accession>
<feature type="compositionally biased region" description="Low complexity" evidence="1">
    <location>
        <begin position="153"/>
        <end position="178"/>
    </location>
</feature>
<proteinExistence type="predicted"/>
<dbReference type="EMBL" id="BNDY01000017">
    <property type="protein sequence ID" value="GHI41687.1"/>
    <property type="molecule type" value="Genomic_DNA"/>
</dbReference>
<feature type="region of interest" description="Disordered" evidence="1">
    <location>
        <begin position="130"/>
        <end position="178"/>
    </location>
</feature>
<comment type="caution">
    <text evidence="2">The sequence shown here is derived from an EMBL/GenBank/DDBJ whole genome shotgun (WGS) entry which is preliminary data.</text>
</comment>
<evidence type="ECO:0000313" key="2">
    <source>
        <dbReference type="EMBL" id="GHI41687.1"/>
    </source>
</evidence>
<protein>
    <submittedName>
        <fullName evidence="2">Uncharacterized protein</fullName>
    </submittedName>
</protein>
<evidence type="ECO:0000256" key="1">
    <source>
        <dbReference type="SAM" id="MobiDB-lite"/>
    </source>
</evidence>
<organism evidence="2 3">
    <name type="scientific">Streptomyces violascens</name>
    <dbReference type="NCBI Taxonomy" id="67381"/>
    <lineage>
        <taxon>Bacteria</taxon>
        <taxon>Bacillati</taxon>
        <taxon>Actinomycetota</taxon>
        <taxon>Actinomycetes</taxon>
        <taxon>Kitasatosporales</taxon>
        <taxon>Streptomycetaceae</taxon>
        <taxon>Streptomyces</taxon>
    </lineage>
</organism>
<gene>
    <name evidence="2" type="ORF">Sviol_60950</name>
</gene>